<dbReference type="PANTHER" id="PTHR37296:SF1">
    <property type="entry name" value="CONSERVED VIRULENCE FACTOR B"/>
    <property type="match status" value="1"/>
</dbReference>
<proteinExistence type="inferred from homology"/>
<dbReference type="InterPro" id="IPR003029">
    <property type="entry name" value="S1_domain"/>
</dbReference>
<dbReference type="InterPro" id="IPR014464">
    <property type="entry name" value="CvfB_fam"/>
</dbReference>
<evidence type="ECO:0000313" key="3">
    <source>
        <dbReference type="EMBL" id="TXB66065.1"/>
    </source>
</evidence>
<feature type="domain" description="S1 motif" evidence="2">
    <location>
        <begin position="166"/>
        <end position="228"/>
    </location>
</feature>
<feature type="domain" description="S1 motif" evidence="2">
    <location>
        <begin position="25"/>
        <end position="86"/>
    </location>
</feature>
<dbReference type="InterPro" id="IPR040764">
    <property type="entry name" value="CvfB_WH"/>
</dbReference>
<dbReference type="Pfam" id="PF17783">
    <property type="entry name" value="WHD_CvfB"/>
    <property type="match status" value="1"/>
</dbReference>
<accession>A0A5C6RVT8</accession>
<evidence type="ECO:0000259" key="2">
    <source>
        <dbReference type="SMART" id="SM00316"/>
    </source>
</evidence>
<organism evidence="3 4">
    <name type="scientific">Vicingus serpentipes</name>
    <dbReference type="NCBI Taxonomy" id="1926625"/>
    <lineage>
        <taxon>Bacteria</taxon>
        <taxon>Pseudomonadati</taxon>
        <taxon>Bacteroidota</taxon>
        <taxon>Flavobacteriia</taxon>
        <taxon>Flavobacteriales</taxon>
        <taxon>Vicingaceae</taxon>
        <taxon>Vicingus</taxon>
    </lineage>
</organism>
<dbReference type="EMBL" id="VOOS01000002">
    <property type="protein sequence ID" value="TXB66065.1"/>
    <property type="molecule type" value="Genomic_DNA"/>
</dbReference>
<dbReference type="SMART" id="SM00316">
    <property type="entry name" value="S1"/>
    <property type="match status" value="3"/>
</dbReference>
<comment type="caution">
    <text evidence="3">The sequence shown here is derived from an EMBL/GenBank/DDBJ whole genome shotgun (WGS) entry which is preliminary data.</text>
</comment>
<comment type="similarity">
    <text evidence="1">Belongs to the CvfB family.</text>
</comment>
<reference evidence="3 4" key="1">
    <citation type="submission" date="2019-08" db="EMBL/GenBank/DDBJ databases">
        <title>Genome of Vicingus serpentipes NCIMB 15042.</title>
        <authorList>
            <person name="Bowman J.P."/>
        </authorList>
    </citation>
    <scope>NUCLEOTIDE SEQUENCE [LARGE SCALE GENOMIC DNA]</scope>
    <source>
        <strain evidence="3 4">NCIMB 15042</strain>
    </source>
</reference>
<dbReference type="InterPro" id="IPR036388">
    <property type="entry name" value="WH-like_DNA-bd_sf"/>
</dbReference>
<gene>
    <name evidence="3" type="ORF">FRY74_05705</name>
</gene>
<dbReference type="PIRSF" id="PIRSF012524">
    <property type="entry name" value="YitL_S1"/>
    <property type="match status" value="1"/>
</dbReference>
<dbReference type="PANTHER" id="PTHR37296">
    <property type="entry name" value="CONSERVED VIRULENCE FACTOR B"/>
    <property type="match status" value="1"/>
</dbReference>
<evidence type="ECO:0000313" key="4">
    <source>
        <dbReference type="Proteomes" id="UP000321721"/>
    </source>
</evidence>
<feature type="domain" description="S1 motif" evidence="2">
    <location>
        <begin position="91"/>
        <end position="153"/>
    </location>
</feature>
<name>A0A5C6RVT8_9FLAO</name>
<protein>
    <submittedName>
        <fullName evidence="3">GntR family transcriptional regulator</fullName>
    </submittedName>
</protein>
<sequence>MVIALIKRLQQLMNLYFIEDNMEDLIGKTVALEALKTTPQGVYLITDKNDEILLPNKYVPRDLRMGDKIEVFVYNDFDNRPVATTLVPKVKLNQVGYLKCFDVSDYGAFFEWGLEKHLLVPFSEQHYNIEAGDECLIYLYKDEKTNRLVGSTKIDKFLKHNIPEYNLGDKVSLIVGPETDLGYKVIVENKFIGLIYKNELFRRVSQGDLLTGYITTIREDNKLDISLNSSRLSEVEVLANKIYETLLRENGAINISDKSEPEVIYKRFQVSKKAFKRAVGLLYSERKIVVNPQSIVIAEN</sequence>
<dbReference type="Gene3D" id="2.40.50.140">
    <property type="entry name" value="Nucleic acid-binding proteins"/>
    <property type="match status" value="2"/>
</dbReference>
<dbReference type="OrthoDB" id="9801597at2"/>
<dbReference type="GO" id="GO:0003676">
    <property type="term" value="F:nucleic acid binding"/>
    <property type="evidence" value="ECO:0007669"/>
    <property type="project" value="InterPro"/>
</dbReference>
<keyword evidence="4" id="KW-1185">Reference proteome</keyword>
<dbReference type="Proteomes" id="UP000321721">
    <property type="component" value="Unassembled WGS sequence"/>
</dbReference>
<dbReference type="Gene3D" id="1.10.10.10">
    <property type="entry name" value="Winged helix-like DNA-binding domain superfamily/Winged helix DNA-binding domain"/>
    <property type="match status" value="1"/>
</dbReference>
<dbReference type="InterPro" id="IPR039566">
    <property type="entry name" value="CvfB_S1_st"/>
</dbReference>
<dbReference type="InterPro" id="IPR012340">
    <property type="entry name" value="NA-bd_OB-fold"/>
</dbReference>
<evidence type="ECO:0000256" key="1">
    <source>
        <dbReference type="PIRNR" id="PIRNR012524"/>
    </source>
</evidence>
<dbReference type="AlphaFoldDB" id="A0A5C6RVT8"/>
<dbReference type="Pfam" id="PF13509">
    <property type="entry name" value="S1_2"/>
    <property type="match status" value="1"/>
</dbReference>